<feature type="compositionally biased region" description="Basic and acidic residues" evidence="1">
    <location>
        <begin position="46"/>
        <end position="62"/>
    </location>
</feature>
<evidence type="ECO:0000256" key="1">
    <source>
        <dbReference type="SAM" id="MobiDB-lite"/>
    </source>
</evidence>
<feature type="region of interest" description="Disordered" evidence="1">
    <location>
        <begin position="1"/>
        <end position="87"/>
    </location>
</feature>
<protein>
    <submittedName>
        <fullName evidence="2">Uncharacterized protein</fullName>
    </submittedName>
</protein>
<name>A0ABQ9VAD7_SAGOE</name>
<feature type="compositionally biased region" description="Basic and acidic residues" evidence="1">
    <location>
        <begin position="13"/>
        <end position="31"/>
    </location>
</feature>
<organism evidence="2 3">
    <name type="scientific">Saguinus oedipus</name>
    <name type="common">Cotton-top tamarin</name>
    <name type="synonym">Oedipomidas oedipus</name>
    <dbReference type="NCBI Taxonomy" id="9490"/>
    <lineage>
        <taxon>Eukaryota</taxon>
        <taxon>Metazoa</taxon>
        <taxon>Chordata</taxon>
        <taxon>Craniata</taxon>
        <taxon>Vertebrata</taxon>
        <taxon>Euteleostomi</taxon>
        <taxon>Mammalia</taxon>
        <taxon>Eutheria</taxon>
        <taxon>Euarchontoglires</taxon>
        <taxon>Primates</taxon>
        <taxon>Haplorrhini</taxon>
        <taxon>Platyrrhini</taxon>
        <taxon>Cebidae</taxon>
        <taxon>Callitrichinae</taxon>
        <taxon>Saguinus</taxon>
    </lineage>
</organism>
<proteinExistence type="predicted"/>
<reference evidence="2 3" key="1">
    <citation type="submission" date="2023-05" db="EMBL/GenBank/DDBJ databases">
        <title>B98-5 Cell Line De Novo Hybrid Assembly: An Optical Mapping Approach.</title>
        <authorList>
            <person name="Kananen K."/>
            <person name="Auerbach J.A."/>
            <person name="Kautto E."/>
            <person name="Blachly J.S."/>
        </authorList>
    </citation>
    <scope>NUCLEOTIDE SEQUENCE [LARGE SCALE GENOMIC DNA]</scope>
    <source>
        <strain evidence="2">B95-8</strain>
        <tissue evidence="2">Cell line</tissue>
    </source>
</reference>
<gene>
    <name evidence="2" type="ORF">P7K49_015845</name>
</gene>
<feature type="compositionally biased region" description="Low complexity" evidence="1">
    <location>
        <begin position="131"/>
        <end position="166"/>
    </location>
</feature>
<evidence type="ECO:0000313" key="2">
    <source>
        <dbReference type="EMBL" id="KAK2106331.1"/>
    </source>
</evidence>
<dbReference type="EMBL" id="JASSZA010000007">
    <property type="protein sequence ID" value="KAK2106331.1"/>
    <property type="molecule type" value="Genomic_DNA"/>
</dbReference>
<sequence length="166" mass="17710">MTQDRTLQAVGEKNSELKDLQWERTGHDRQTPRHFLRLQQDEEGIEGPRDGRQSSQSDHDSSVIRPGRTEINQRGGGRSSLPSLPISCHQDCLVGSRGSVGVCRLQMSLDRALKVPGVGEKRDASSRLTQPAPAASSAGAAVGPETASFVSTASSSTTSGLFHSSS</sequence>
<accession>A0ABQ9VAD7</accession>
<dbReference type="Proteomes" id="UP001266305">
    <property type="component" value="Unassembled WGS sequence"/>
</dbReference>
<comment type="caution">
    <text evidence="2">The sequence shown here is derived from an EMBL/GenBank/DDBJ whole genome shotgun (WGS) entry which is preliminary data.</text>
</comment>
<feature type="region of interest" description="Disordered" evidence="1">
    <location>
        <begin position="116"/>
        <end position="166"/>
    </location>
</feature>
<keyword evidence="3" id="KW-1185">Reference proteome</keyword>
<evidence type="ECO:0000313" key="3">
    <source>
        <dbReference type="Proteomes" id="UP001266305"/>
    </source>
</evidence>